<evidence type="ECO:0000313" key="3">
    <source>
        <dbReference type="Proteomes" id="UP000063147"/>
    </source>
</evidence>
<dbReference type="OrthoDB" id="86592at2"/>
<dbReference type="InterPro" id="IPR003409">
    <property type="entry name" value="MORN"/>
</dbReference>
<reference evidence="2 3" key="1">
    <citation type="submission" date="2015-09" db="EMBL/GenBank/DDBJ databases">
        <authorList>
            <person name="Jackson K.R."/>
            <person name="Lunt B.L."/>
            <person name="Fisher J.N.B."/>
            <person name="Gardner A.V."/>
            <person name="Bailey M.E."/>
            <person name="Deus L.M."/>
            <person name="Earl A.S."/>
            <person name="Gibby P.D."/>
            <person name="Hartmann K.A."/>
            <person name="Liu J.E."/>
            <person name="Manci A.M."/>
            <person name="Nielsen D.A."/>
            <person name="Solomon M.B."/>
            <person name="Breakwell D.P."/>
            <person name="Burnett S.H."/>
            <person name="Grose J.H."/>
        </authorList>
    </citation>
    <scope>NUCLEOTIDE SEQUENCE [LARGE SCALE GENOMIC DNA]</scope>
    <source>
        <strain evidence="2 3">KCOM 1279</strain>
    </source>
</reference>
<dbReference type="RefSeq" id="WP_005909369.1">
    <property type="nucleotide sequence ID" value="NZ_CP012713.1"/>
</dbReference>
<accession>A0A0M4SWT7</accession>
<gene>
    <name evidence="2" type="ORF">RN98_07340</name>
</gene>
<protein>
    <submittedName>
        <fullName evidence="2">Phophatidylinositol-4-phosphate 5-kinase</fullName>
    </submittedName>
</protein>
<sequence>MNKDLKKFIFFLIASIIVAFAVSYSYSAYQSYQQEKKIDAVKKAFGFGGKDKITSEVEENSDPQEAWQNQRLEALESLGYTKVDIRPFYKRIYDKLTGKKIYNYKSVDDEAKTVVVEVKDNKIIENFFNGDKATTRQELVSNDDFTSYDLKSYDLDTKEVTTYKDVLNNDVYLNTKNGIIEYEDGKTIEFTHQNGAMNGPAVENLPNGDKIEFNFVNNKRVGEAEKFYKNGDREIFVYGENNQKNGNSIYYFANGDMEETTYVNGVLQGPAKYIYKDGVTEHYEYKDGKRVED</sequence>
<keyword evidence="2" id="KW-0808">Transferase</keyword>
<dbReference type="PATRIC" id="fig|76859.3.peg.1477"/>
<dbReference type="SUPFAM" id="SSF82185">
    <property type="entry name" value="Histone H3 K4-specific methyltransferase SET7/9 N-terminal domain"/>
    <property type="match status" value="1"/>
</dbReference>
<evidence type="ECO:0000256" key="1">
    <source>
        <dbReference type="ARBA" id="ARBA00022737"/>
    </source>
</evidence>
<dbReference type="AlphaFoldDB" id="A0A0M4SWT7"/>
<dbReference type="Proteomes" id="UP000063147">
    <property type="component" value="Chromosome"/>
</dbReference>
<keyword evidence="1" id="KW-0677">Repeat</keyword>
<dbReference type="GeneID" id="79809546"/>
<keyword evidence="2" id="KW-0418">Kinase</keyword>
<organism evidence="2">
    <name type="scientific">Fusobacterium animalis</name>
    <dbReference type="NCBI Taxonomy" id="76859"/>
    <lineage>
        <taxon>Bacteria</taxon>
        <taxon>Fusobacteriati</taxon>
        <taxon>Fusobacteriota</taxon>
        <taxon>Fusobacteriia</taxon>
        <taxon>Fusobacteriales</taxon>
        <taxon>Fusobacteriaceae</taxon>
        <taxon>Fusobacterium</taxon>
    </lineage>
</organism>
<name>A0A0M4SWT7_9FUSO</name>
<dbReference type="EMBL" id="CP012713">
    <property type="protein sequence ID" value="ALF17993.1"/>
    <property type="molecule type" value="Genomic_DNA"/>
</dbReference>
<proteinExistence type="predicted"/>
<dbReference type="Pfam" id="PF02493">
    <property type="entry name" value="MORN"/>
    <property type="match status" value="3"/>
</dbReference>
<dbReference type="Gene3D" id="2.20.110.10">
    <property type="entry name" value="Histone H3 K4-specific methyltransferase SET7/9 N-terminal domain"/>
    <property type="match status" value="1"/>
</dbReference>
<dbReference type="GO" id="GO:0016301">
    <property type="term" value="F:kinase activity"/>
    <property type="evidence" value="ECO:0007669"/>
    <property type="project" value="UniProtKB-KW"/>
</dbReference>
<evidence type="ECO:0000313" key="2">
    <source>
        <dbReference type="EMBL" id="ALF17993.1"/>
    </source>
</evidence>